<dbReference type="STRING" id="745531.A0A0C3SFG6"/>
<dbReference type="InterPro" id="IPR036047">
    <property type="entry name" value="F-box-like_dom_sf"/>
</dbReference>
<dbReference type="Gene3D" id="3.80.10.10">
    <property type="entry name" value="Ribonuclease Inhibitor"/>
    <property type="match status" value="1"/>
</dbReference>
<dbReference type="Proteomes" id="UP000053257">
    <property type="component" value="Unassembled WGS sequence"/>
</dbReference>
<dbReference type="InterPro" id="IPR011990">
    <property type="entry name" value="TPR-like_helical_dom_sf"/>
</dbReference>
<name>A0A0C3SFG6_PHLG1</name>
<dbReference type="GO" id="GO:0019005">
    <property type="term" value="C:SCF ubiquitin ligase complex"/>
    <property type="evidence" value="ECO:0007669"/>
    <property type="project" value="TreeGrafter"/>
</dbReference>
<dbReference type="PROSITE" id="PS50005">
    <property type="entry name" value="TPR"/>
    <property type="match status" value="1"/>
</dbReference>
<evidence type="ECO:0000259" key="2">
    <source>
        <dbReference type="Pfam" id="PF12937"/>
    </source>
</evidence>
<organism evidence="3 4">
    <name type="scientific">Phlebiopsis gigantea (strain 11061_1 CR5-6)</name>
    <name type="common">White-rot fungus</name>
    <name type="synonym">Peniophora gigantea</name>
    <dbReference type="NCBI Taxonomy" id="745531"/>
    <lineage>
        <taxon>Eukaryota</taxon>
        <taxon>Fungi</taxon>
        <taxon>Dikarya</taxon>
        <taxon>Basidiomycota</taxon>
        <taxon>Agaricomycotina</taxon>
        <taxon>Agaricomycetes</taxon>
        <taxon>Polyporales</taxon>
        <taxon>Phanerochaetaceae</taxon>
        <taxon>Phlebiopsis</taxon>
    </lineage>
</organism>
<dbReference type="Gene3D" id="1.20.1280.50">
    <property type="match status" value="1"/>
</dbReference>
<dbReference type="SUPFAM" id="SSF48452">
    <property type="entry name" value="TPR-like"/>
    <property type="match status" value="1"/>
</dbReference>
<dbReference type="EMBL" id="KN840442">
    <property type="protein sequence ID" value="KIP12050.1"/>
    <property type="molecule type" value="Genomic_DNA"/>
</dbReference>
<dbReference type="HOGENOM" id="CLU_511015_0_0_1"/>
<dbReference type="GO" id="GO:0031146">
    <property type="term" value="P:SCF-dependent proteasomal ubiquitin-dependent protein catabolic process"/>
    <property type="evidence" value="ECO:0007669"/>
    <property type="project" value="TreeGrafter"/>
</dbReference>
<dbReference type="AlphaFoldDB" id="A0A0C3SFG6"/>
<dbReference type="Gene3D" id="1.25.40.10">
    <property type="entry name" value="Tetratricopeptide repeat domain"/>
    <property type="match status" value="1"/>
</dbReference>
<feature type="domain" description="F-box" evidence="2">
    <location>
        <begin position="148"/>
        <end position="196"/>
    </location>
</feature>
<sequence length="587" mass="67272">MSNNTTNHKDAFDQGITCFRAQKYEDALRYLTKAIAVGGAEDATIYDSRAAVYEKLGRTKDALLDSKQVIKISPERWQGYARSARLFSSIRKYDPAVKMIALALERVASREKNRRVELETLRSEIEADQAIYLERQRRHASKTFYHFGRLPIELASVIFSDVVNSTPAQVIGLSHVCRDWRRVVLEMPSLWFHLTLSSRNPGAKARAWKERSGGRLKSLSLHGENPRAMYALEVLNDIAFHHLRSLSLTSVDWRTFRQTLPLLSNDIIRQLETIWVNQTTWMPGVERFFELPDLQIRNLSLVTTDLNWRSLSDNCEHLSTFSYHGSFHPEYLLDLFALLHHNAQLERLHLNMTMNGLTMFSPGQERRKPLPEIFSILPNLAELSLEGPELIPESLIAVMAPSRLQVLHLTKCPGPLDEALIHLLTREQPPHLRELVIDRCVIRDAQILVQFLNDAPSLKVLRLMHLYNIKPVLDALSEPVKDSSTPIPRVLLPHLEKLDLSYCPEVRDGPVMRVVKLRIPPQTQEWDQPIVETQNDNTVPPSVQPSQLASLALHGCEISGEVLPWLRKHVPKVEYKYATKKQANWKR</sequence>
<dbReference type="Pfam" id="PF12937">
    <property type="entry name" value="F-box-like"/>
    <property type="match status" value="1"/>
</dbReference>
<protein>
    <recommendedName>
        <fullName evidence="2">F-box domain-containing protein</fullName>
    </recommendedName>
</protein>
<dbReference type="InterPro" id="IPR001810">
    <property type="entry name" value="F-box_dom"/>
</dbReference>
<evidence type="ECO:0000313" key="4">
    <source>
        <dbReference type="Proteomes" id="UP000053257"/>
    </source>
</evidence>
<evidence type="ECO:0000313" key="3">
    <source>
        <dbReference type="EMBL" id="KIP12050.1"/>
    </source>
</evidence>
<accession>A0A0C3SFG6</accession>
<dbReference type="SUPFAM" id="SSF52047">
    <property type="entry name" value="RNI-like"/>
    <property type="match status" value="1"/>
</dbReference>
<keyword evidence="1" id="KW-0802">TPR repeat</keyword>
<proteinExistence type="predicted"/>
<dbReference type="OrthoDB" id="2423701at2759"/>
<keyword evidence="4" id="KW-1185">Reference proteome</keyword>
<gene>
    <name evidence="3" type="ORF">PHLGIDRAFT_33109</name>
</gene>
<dbReference type="PANTHER" id="PTHR13318">
    <property type="entry name" value="PARTNER OF PAIRED, ISOFORM B-RELATED"/>
    <property type="match status" value="1"/>
</dbReference>
<dbReference type="SUPFAM" id="SSF81383">
    <property type="entry name" value="F-box domain"/>
    <property type="match status" value="1"/>
</dbReference>
<feature type="repeat" description="TPR" evidence="1">
    <location>
        <begin position="43"/>
        <end position="76"/>
    </location>
</feature>
<reference evidence="3 4" key="1">
    <citation type="journal article" date="2014" name="PLoS Genet.">
        <title>Analysis of the Phlebiopsis gigantea genome, transcriptome and secretome provides insight into its pioneer colonization strategies of wood.</title>
        <authorList>
            <person name="Hori C."/>
            <person name="Ishida T."/>
            <person name="Igarashi K."/>
            <person name="Samejima M."/>
            <person name="Suzuki H."/>
            <person name="Master E."/>
            <person name="Ferreira P."/>
            <person name="Ruiz-Duenas F.J."/>
            <person name="Held B."/>
            <person name="Canessa P."/>
            <person name="Larrondo L.F."/>
            <person name="Schmoll M."/>
            <person name="Druzhinina I.S."/>
            <person name="Kubicek C.P."/>
            <person name="Gaskell J.A."/>
            <person name="Kersten P."/>
            <person name="St John F."/>
            <person name="Glasner J."/>
            <person name="Sabat G."/>
            <person name="Splinter BonDurant S."/>
            <person name="Syed K."/>
            <person name="Yadav J."/>
            <person name="Mgbeahuruike A.C."/>
            <person name="Kovalchuk A."/>
            <person name="Asiegbu F.O."/>
            <person name="Lackner G."/>
            <person name="Hoffmeister D."/>
            <person name="Rencoret J."/>
            <person name="Gutierrez A."/>
            <person name="Sun H."/>
            <person name="Lindquist E."/>
            <person name="Barry K."/>
            <person name="Riley R."/>
            <person name="Grigoriev I.V."/>
            <person name="Henrissat B."/>
            <person name="Kues U."/>
            <person name="Berka R.M."/>
            <person name="Martinez A.T."/>
            <person name="Covert S.F."/>
            <person name="Blanchette R.A."/>
            <person name="Cullen D."/>
        </authorList>
    </citation>
    <scope>NUCLEOTIDE SEQUENCE [LARGE SCALE GENOMIC DNA]</scope>
    <source>
        <strain evidence="3 4">11061_1 CR5-6</strain>
    </source>
</reference>
<dbReference type="InterPro" id="IPR019734">
    <property type="entry name" value="TPR_rpt"/>
</dbReference>
<dbReference type="InterPro" id="IPR032675">
    <property type="entry name" value="LRR_dom_sf"/>
</dbReference>
<evidence type="ECO:0000256" key="1">
    <source>
        <dbReference type="PROSITE-ProRule" id="PRU00339"/>
    </source>
</evidence>
<dbReference type="PANTHER" id="PTHR13318:SF95">
    <property type="entry name" value="F-BOX PROTEIN YLR352W"/>
    <property type="match status" value="1"/>
</dbReference>